<evidence type="ECO:0000313" key="7">
    <source>
        <dbReference type="EMBL" id="CAG8201444.1"/>
    </source>
</evidence>
<organism evidence="7 8">
    <name type="scientific">Penicillium nalgiovense</name>
    <dbReference type="NCBI Taxonomy" id="60175"/>
    <lineage>
        <taxon>Eukaryota</taxon>
        <taxon>Fungi</taxon>
        <taxon>Dikarya</taxon>
        <taxon>Ascomycota</taxon>
        <taxon>Pezizomycotina</taxon>
        <taxon>Eurotiomycetes</taxon>
        <taxon>Eurotiomycetidae</taxon>
        <taxon>Eurotiales</taxon>
        <taxon>Aspergillaceae</taxon>
        <taxon>Penicillium</taxon>
    </lineage>
</organism>
<proteinExistence type="predicted"/>
<dbReference type="PANTHER" id="PTHR21529:SF4">
    <property type="entry name" value="TPR AND ANKYRIN REPEAT-CONTAINING PROTEIN 1"/>
    <property type="match status" value="1"/>
</dbReference>
<evidence type="ECO:0000259" key="6">
    <source>
        <dbReference type="PROSITE" id="PS51198"/>
    </source>
</evidence>
<dbReference type="OrthoDB" id="5215911at2759"/>
<keyword evidence="2 5" id="KW-0378">Hydrolase</keyword>
<dbReference type="GO" id="GO:0004386">
    <property type="term" value="F:helicase activity"/>
    <property type="evidence" value="ECO:0007669"/>
    <property type="project" value="UniProtKB-UniRule"/>
</dbReference>
<dbReference type="GO" id="GO:0016787">
    <property type="term" value="F:hydrolase activity"/>
    <property type="evidence" value="ECO:0007669"/>
    <property type="project" value="UniProtKB-UniRule"/>
</dbReference>
<keyword evidence="3 5" id="KW-0347">Helicase</keyword>
<dbReference type="InterPro" id="IPR039904">
    <property type="entry name" value="TRANK1"/>
</dbReference>
<keyword evidence="1 5" id="KW-0547">Nucleotide-binding</keyword>
<dbReference type="Gene3D" id="3.40.50.300">
    <property type="entry name" value="P-loop containing nucleotide triphosphate hydrolases"/>
    <property type="match status" value="2"/>
</dbReference>
<evidence type="ECO:0000313" key="8">
    <source>
        <dbReference type="Proteomes" id="UP001153461"/>
    </source>
</evidence>
<dbReference type="Gene3D" id="1.25.40.10">
    <property type="entry name" value="Tetratricopeptide repeat domain"/>
    <property type="match status" value="1"/>
</dbReference>
<evidence type="ECO:0000256" key="5">
    <source>
        <dbReference type="PROSITE-ProRule" id="PRU00560"/>
    </source>
</evidence>
<dbReference type="InterPro" id="IPR014016">
    <property type="entry name" value="UvrD-like_ATP-bd"/>
</dbReference>
<dbReference type="Pfam" id="PF00580">
    <property type="entry name" value="UvrD-helicase"/>
    <property type="match status" value="1"/>
</dbReference>
<evidence type="ECO:0000256" key="3">
    <source>
        <dbReference type="ARBA" id="ARBA00022806"/>
    </source>
</evidence>
<dbReference type="EMBL" id="CAJVNV010000444">
    <property type="protein sequence ID" value="CAG8201444.1"/>
    <property type="molecule type" value="Genomic_DNA"/>
</dbReference>
<comment type="caution">
    <text evidence="7">The sequence shown here is derived from an EMBL/GenBank/DDBJ whole genome shotgun (WGS) entry which is preliminary data.</text>
</comment>
<dbReference type="SUPFAM" id="SSF48452">
    <property type="entry name" value="TPR-like"/>
    <property type="match status" value="1"/>
</dbReference>
<keyword evidence="4 5" id="KW-0067">ATP-binding</keyword>
<dbReference type="PROSITE" id="PS51198">
    <property type="entry name" value="UVRD_HELICASE_ATP_BIND"/>
    <property type="match status" value="1"/>
</dbReference>
<feature type="binding site" evidence="5">
    <location>
        <begin position="555"/>
        <end position="562"/>
    </location>
    <ligand>
        <name>ATP</name>
        <dbReference type="ChEBI" id="CHEBI:30616"/>
    </ligand>
</feature>
<gene>
    <name evidence="7" type="ORF">PNAL_LOCUS7508</name>
</gene>
<dbReference type="GO" id="GO:0005524">
    <property type="term" value="F:ATP binding"/>
    <property type="evidence" value="ECO:0007669"/>
    <property type="project" value="UniProtKB-UniRule"/>
</dbReference>
<sequence>MAPVQTPWTSILLQEKPGLHEYHHALSNVEKYYTRLQRAMQDSSIHDQLVLNPDQTHSRMLRSFEILRVKQLPGPVAEEIFKTMVLPFIHDNIFSPPQMIQLVGSALPLITRQHSQFLRDITNTLLSSQGLFDHLVANERYTVVLKEWLLSKRNHLPLALSRQVGDRLVAMCNACSADHGTDATVESWSIAQKLIESINLLIDTSYEEELKRAKVENLPPLESMKVLSRDDKKLTPAQQGPKKELKKEFKVSDEILQQMNHFNLPPPLSARGLTHASEHLQNEIIPALMRSALESFPCRICLDRLTTGSLTGTLAISTDLPSDRTAVPGSAQDIFGKRVGLWKVLLSDIAFKNAKKLVRGGDFGGVEQKLRDLASGEWKGKDLSRRVGSKQQKKRMQVPILEVSASATVSILWQVDVGFYDELPWVQQQIVKVWQIVTSEEELETAIEQILLIQESYTSELVQFCLQRPVQQSDGTWTPQRFGNVKETGSHQMKSIASSKASPTLIEMSNKFYNLTEPFLRSVIDENGTEEFPFDLSPEELEIVKHFSTASLILGRSGTGKTTCLLFKMLAKHKARQSASDEQQARQLLLTRSSYLASKLQTYAKSLIDAQSKALPTEEDVDSDLKPTSFFALKNCHFPVVCTYDEFLGLLENTIRFEYLQCQHVNIFLLTWNRMADRKDFLRDINPNKAKGLDPQVGDKPRVIDFSIFKTEYWGSLSGLAPPSCSPELLFAEIMGVIKGSSITAKSLKPLYRAEYVKKNAKASPAFTSEGEREKVFGAFERYEKQKKLRKEIDELDRVSALLKSLRDKKALAEQIQRCFEEIYVDEIQDLRCLDIVLLLGCLSDARGIHLAGDTAQCISKDSVFRFPEIKALFYEHYEVIANELNRPTFAKPVQFSLAKNYRSHQGILSFASWVMQLLWHGFPETVDKLDPEIGYIGGPKPIIFAGFDSSILSAKMIGLVKLNDKVADFGAEQVILVRDDASKDKLQTQIGEIALVLTILESKGMEFDDVLVYDFFGSSGLGSSYRCLHMLVQASRTQFDAQKHAALCSELKSLYVAVTRARKQLWFMETQENSVDPILQTLSQSNSLELAEVVKQKDPDVAAKVAVLRAGGSVDPERWLKRAAHLLHRKSFAEALFCYKKANDPRGMTHSQACLHEQEGRFHRAAGDIEEFTACYKKAIVLFLEIGLIAEAAMCYEGLGQFGKVAEIWKARGQYQKAASFYEKGKLFAEASGCYHSCGQYEAAIEVLRRGDQFDELVTYANRNRAYLSEPTLLRYSRLCNILLKQGRVSASLRAITINMLGSDVSKIAFFKEFEMWDQLRALYSSKSRWFEYYDLSVAVGDIPAAIGTLLVHKLMPVVDKPVVEKLFNYSMVEVLYAHKDLIPAKLERDGLLKSVKLTYLEKLGAQWRTLLQLIDDFEDMDFPASVKHLDKGLLKDIFCLFVIAFEPSVFTKHKIEQLPMDIVIRVGKLLQDFYAQNQYSLTCLATVCGIFTNPKQETQTILLHWSPLSSFTTTHLDGSSFEDLLDVAKDFLQEKFAAALTRFHENAGNLVKKDFPPTCFQQLYKGFCSKLKANECFWGHDKPTAEFAIAKLNVSKTMRSYKRSTTNRELPQCLLTVAEVFARLTPVYYQRVMGEAFSKPFLGRRRTWIQHIQEELVIVSSLEQSCTAIANLRSNLQSNPEFAATAYYLEELLFYRMNKEWGSMSSLSSSLEKVQEAQILGPHPATRFQRALVLNMERSMPPRHKRSGHPLALPLTTLNAAERIRSAVARRHSKDFHNGISAFVQCLEKTPKSSLGSLHAVLSVLEFSATYILCIANPGKGIVIPWSWALQHLSTIMQSPARDYRFKDREIRVHTTDLLNIVISFCNFMEQVENALTNGILRFQGLGRSNLPIPIVKRRCTELLTTVNLNLNHWPKQPIGFREMEKVVNKALRSTIIPPGMALEFSSSDRFRQSCIREYAAYNHKDELCVVALDDRKSAPLFLRSFTQGNAKFAQLSDILRMSRIAENPLSMGLGEDWQIDEYSGYELDMITNLQRRWRQVMEVLENNRRWAQTPEGKLIQYFHEVCTRRMSVLPASAWATRDKIHMRKVIFTDGLKIAMSLGGVLESLRQLKDRWREQFHNNWSTAKLEELSVIRGRILPIDGQLEYIVEHWTPKGIEEGMMTVPAEDLGVSAREAQRALWAIQREIEIIRSQVEIIAKSPGR</sequence>
<accession>A0A9W4I0E4</accession>
<dbReference type="InterPro" id="IPR027417">
    <property type="entry name" value="P-loop_NTPase"/>
</dbReference>
<evidence type="ECO:0000256" key="4">
    <source>
        <dbReference type="ARBA" id="ARBA00022840"/>
    </source>
</evidence>
<dbReference type="Proteomes" id="UP001153461">
    <property type="component" value="Unassembled WGS sequence"/>
</dbReference>
<dbReference type="InterPro" id="IPR011990">
    <property type="entry name" value="TPR-like_helical_dom_sf"/>
</dbReference>
<evidence type="ECO:0000256" key="1">
    <source>
        <dbReference type="ARBA" id="ARBA00022741"/>
    </source>
</evidence>
<protein>
    <recommendedName>
        <fullName evidence="6">UvrD-like helicase ATP-binding domain-containing protein</fullName>
    </recommendedName>
</protein>
<dbReference type="SUPFAM" id="SSF52540">
    <property type="entry name" value="P-loop containing nucleoside triphosphate hydrolases"/>
    <property type="match status" value="1"/>
</dbReference>
<evidence type="ECO:0000256" key="2">
    <source>
        <dbReference type="ARBA" id="ARBA00022801"/>
    </source>
</evidence>
<name>A0A9W4I0E4_PENNA</name>
<dbReference type="PANTHER" id="PTHR21529">
    <property type="entry name" value="MAMMARY TURMOR VIRUS RECEPTOR HOMOLOG 1, 2 MTVR1, 2"/>
    <property type="match status" value="1"/>
</dbReference>
<reference evidence="7" key="1">
    <citation type="submission" date="2021-07" db="EMBL/GenBank/DDBJ databases">
        <authorList>
            <person name="Branca A.L. A."/>
        </authorList>
    </citation>
    <scope>NUCLEOTIDE SEQUENCE</scope>
</reference>
<feature type="domain" description="UvrD-like helicase ATP-binding" evidence="6">
    <location>
        <begin position="534"/>
        <end position="905"/>
    </location>
</feature>